<gene>
    <name evidence="1" type="ORF">ANN_03988</name>
</gene>
<keyword evidence="2" id="KW-1185">Reference proteome</keyword>
<name>A0ABQ8T961_PERAM</name>
<protein>
    <submittedName>
        <fullName evidence="1">Uncharacterized protein</fullName>
    </submittedName>
</protein>
<evidence type="ECO:0000313" key="2">
    <source>
        <dbReference type="Proteomes" id="UP001148838"/>
    </source>
</evidence>
<proteinExistence type="predicted"/>
<sequence length="261" mass="30023">MSLGSNTESYPAFAHIGLRENPGKNLNQITCPDRESNPGPLVSRLDALTVTPQLSDIIITVSALGYFMSWAFLQHYRSDVRPQRSINLTPYLPLPPLYENTANTVIDELKKYDWIRDLAFLTDIYEHYLDPTLVFIIRALYPLHTADKLLVKEDNPYINHTRNLQAEITNSLRHLPLNVNDIGTINPRNICKQLRVTSYHQWSALCGKSKDVHPVCFSSDDVHRLFIHCLDQCSATGVANKEYEYEYRSVMVITRFRIIQM</sequence>
<evidence type="ECO:0000313" key="1">
    <source>
        <dbReference type="EMBL" id="KAJ4442402.1"/>
    </source>
</evidence>
<reference evidence="1 2" key="1">
    <citation type="journal article" date="2022" name="Allergy">
        <title>Genome assembly and annotation of Periplaneta americana reveal a comprehensive cockroach allergen profile.</title>
        <authorList>
            <person name="Wang L."/>
            <person name="Xiong Q."/>
            <person name="Saelim N."/>
            <person name="Wang L."/>
            <person name="Nong W."/>
            <person name="Wan A.T."/>
            <person name="Shi M."/>
            <person name="Liu X."/>
            <person name="Cao Q."/>
            <person name="Hui J.H.L."/>
            <person name="Sookrung N."/>
            <person name="Leung T.F."/>
            <person name="Tungtrongchitr A."/>
            <person name="Tsui S.K.W."/>
        </authorList>
    </citation>
    <scope>NUCLEOTIDE SEQUENCE [LARGE SCALE GENOMIC DNA]</scope>
    <source>
        <strain evidence="1">PWHHKU_190912</strain>
    </source>
</reference>
<comment type="caution">
    <text evidence="1">The sequence shown here is derived from an EMBL/GenBank/DDBJ whole genome shotgun (WGS) entry which is preliminary data.</text>
</comment>
<dbReference type="EMBL" id="JAJSOF020000013">
    <property type="protein sequence ID" value="KAJ4442402.1"/>
    <property type="molecule type" value="Genomic_DNA"/>
</dbReference>
<accession>A0ABQ8T961</accession>
<dbReference type="Proteomes" id="UP001148838">
    <property type="component" value="Unassembled WGS sequence"/>
</dbReference>
<organism evidence="1 2">
    <name type="scientific">Periplaneta americana</name>
    <name type="common">American cockroach</name>
    <name type="synonym">Blatta americana</name>
    <dbReference type="NCBI Taxonomy" id="6978"/>
    <lineage>
        <taxon>Eukaryota</taxon>
        <taxon>Metazoa</taxon>
        <taxon>Ecdysozoa</taxon>
        <taxon>Arthropoda</taxon>
        <taxon>Hexapoda</taxon>
        <taxon>Insecta</taxon>
        <taxon>Pterygota</taxon>
        <taxon>Neoptera</taxon>
        <taxon>Polyneoptera</taxon>
        <taxon>Dictyoptera</taxon>
        <taxon>Blattodea</taxon>
        <taxon>Blattoidea</taxon>
        <taxon>Blattidae</taxon>
        <taxon>Blattinae</taxon>
        <taxon>Periplaneta</taxon>
    </lineage>
</organism>